<accession>A0C7A7</accession>
<dbReference type="EMBL" id="CT868046">
    <property type="protein sequence ID" value="CAK66674.1"/>
    <property type="molecule type" value="Genomic_DNA"/>
</dbReference>
<dbReference type="InterPro" id="IPR029071">
    <property type="entry name" value="Ubiquitin-like_domsf"/>
</dbReference>
<dbReference type="Proteomes" id="UP000000600">
    <property type="component" value="Unassembled WGS sequence"/>
</dbReference>
<dbReference type="CDD" id="cd17039">
    <property type="entry name" value="Ubl_ubiquitin_like"/>
    <property type="match status" value="1"/>
</dbReference>
<evidence type="ECO:0000313" key="3">
    <source>
        <dbReference type="Proteomes" id="UP000000600"/>
    </source>
</evidence>
<feature type="domain" description="Ubiquitin-like" evidence="1">
    <location>
        <begin position="6"/>
        <end position="83"/>
    </location>
</feature>
<keyword evidence="3" id="KW-1185">Reference proteome</keyword>
<sequence>MNNREIPIILVCKEKQKTYQVQVDIDSLVEDLITELHQLLQPGNQQEIVLYYNGVVLNQKKHFKDYKIVKGSTIEIIIKTHGGRLFY</sequence>
<dbReference type="InParanoid" id="A0C7A7"/>
<protein>
    <recommendedName>
        <fullName evidence="1">Ubiquitin-like domain-containing protein</fullName>
    </recommendedName>
</protein>
<evidence type="ECO:0000313" key="2">
    <source>
        <dbReference type="EMBL" id="CAK66674.1"/>
    </source>
</evidence>
<evidence type="ECO:0000259" key="1">
    <source>
        <dbReference type="PROSITE" id="PS50053"/>
    </source>
</evidence>
<dbReference type="InterPro" id="IPR022617">
    <property type="entry name" value="Rad60/SUMO-like_dom"/>
</dbReference>
<dbReference type="AlphaFoldDB" id="A0C7A7"/>
<dbReference type="OrthoDB" id="309519at2759"/>
<dbReference type="SUPFAM" id="SSF54236">
    <property type="entry name" value="Ubiquitin-like"/>
    <property type="match status" value="1"/>
</dbReference>
<gene>
    <name evidence="2" type="ORF">GSPATT00035804001</name>
</gene>
<dbReference type="InterPro" id="IPR000626">
    <property type="entry name" value="Ubiquitin-like_dom"/>
</dbReference>
<reference evidence="2 3" key="1">
    <citation type="journal article" date="2006" name="Nature">
        <title>Global trends of whole-genome duplications revealed by the ciliate Paramecium tetraurelia.</title>
        <authorList>
            <consortium name="Genoscope"/>
            <person name="Aury J.-M."/>
            <person name="Jaillon O."/>
            <person name="Duret L."/>
            <person name="Noel B."/>
            <person name="Jubin C."/>
            <person name="Porcel B.M."/>
            <person name="Segurens B."/>
            <person name="Daubin V."/>
            <person name="Anthouard V."/>
            <person name="Aiach N."/>
            <person name="Arnaiz O."/>
            <person name="Billaut A."/>
            <person name="Beisson J."/>
            <person name="Blanc I."/>
            <person name="Bouhouche K."/>
            <person name="Camara F."/>
            <person name="Duharcourt S."/>
            <person name="Guigo R."/>
            <person name="Gogendeau D."/>
            <person name="Katinka M."/>
            <person name="Keller A.-M."/>
            <person name="Kissmehl R."/>
            <person name="Klotz C."/>
            <person name="Koll F."/>
            <person name="Le Moue A."/>
            <person name="Lepere C."/>
            <person name="Malinsky S."/>
            <person name="Nowacki M."/>
            <person name="Nowak J.K."/>
            <person name="Plattner H."/>
            <person name="Poulain J."/>
            <person name="Ruiz F."/>
            <person name="Serrano V."/>
            <person name="Zagulski M."/>
            <person name="Dessen P."/>
            <person name="Betermier M."/>
            <person name="Weissenbach J."/>
            <person name="Scarpelli C."/>
            <person name="Schachter V."/>
            <person name="Sperling L."/>
            <person name="Meyer E."/>
            <person name="Cohen J."/>
            <person name="Wincker P."/>
        </authorList>
    </citation>
    <scope>NUCLEOTIDE SEQUENCE [LARGE SCALE GENOMIC DNA]</scope>
    <source>
        <strain evidence="2 3">Stock d4-2</strain>
    </source>
</reference>
<dbReference type="GeneID" id="5019856"/>
<name>A0C7A7_PARTE</name>
<proteinExistence type="predicted"/>
<dbReference type="OMA" id="ILVCKEK"/>
<dbReference type="KEGG" id="ptm:GSPATT00035804001"/>
<dbReference type="RefSeq" id="XP_001434071.1">
    <property type="nucleotide sequence ID" value="XM_001434034.1"/>
</dbReference>
<dbReference type="Pfam" id="PF11976">
    <property type="entry name" value="Rad60-SLD"/>
    <property type="match status" value="1"/>
</dbReference>
<organism evidence="2 3">
    <name type="scientific">Paramecium tetraurelia</name>
    <dbReference type="NCBI Taxonomy" id="5888"/>
    <lineage>
        <taxon>Eukaryota</taxon>
        <taxon>Sar</taxon>
        <taxon>Alveolata</taxon>
        <taxon>Ciliophora</taxon>
        <taxon>Intramacronucleata</taxon>
        <taxon>Oligohymenophorea</taxon>
        <taxon>Peniculida</taxon>
        <taxon>Parameciidae</taxon>
        <taxon>Paramecium</taxon>
    </lineage>
</organism>
<dbReference type="HOGENOM" id="CLU_2488225_0_0_1"/>
<dbReference type="Gene3D" id="3.10.20.90">
    <property type="entry name" value="Phosphatidylinositol 3-kinase Catalytic Subunit, Chain A, domain 1"/>
    <property type="match status" value="1"/>
</dbReference>
<dbReference type="PROSITE" id="PS50053">
    <property type="entry name" value="UBIQUITIN_2"/>
    <property type="match status" value="1"/>
</dbReference>